<comment type="caution">
    <text evidence="2">The sequence shown here is derived from an EMBL/GenBank/DDBJ whole genome shotgun (WGS) entry which is preliminary data.</text>
</comment>
<reference evidence="2" key="1">
    <citation type="submission" date="2021-02" db="EMBL/GenBank/DDBJ databases">
        <title>Comparative genomics reveals that relaxation of natural selection precedes convergent phenotypic evolution of cavefish.</title>
        <authorList>
            <person name="Peng Z."/>
        </authorList>
    </citation>
    <scope>NUCLEOTIDE SEQUENCE</scope>
    <source>
        <tissue evidence="2">Muscle</tissue>
    </source>
</reference>
<gene>
    <name evidence="2" type="ORF">IRJ41_007630</name>
</gene>
<name>A0A9W7TH77_TRIRA</name>
<evidence type="ECO:0000313" key="2">
    <source>
        <dbReference type="EMBL" id="KAI7796844.1"/>
    </source>
</evidence>
<sequence>MDAEGMDDAVVQAEDIQGAAAAAPELDIEGGNPMLQLQSQILELGRRHDQVMSTLANMNNVNTRSYVYIPREKQIVPFSGDCGKDYQTVDELIEELERVIRVRGLNTEDQVDFILSHLRGSALDEVKLCMGGENKLPHDLFTYLRAAFREKRTTSQLLHAFYARKQLDGEDFRDYSHALSVMLNSAIQDQFTEGVRDSALRRELRKVVCERPSVTLFDVREEALMWFSEERPCGANVARGRNLLGVGTGEDTGHVNMTTTVPSDLGVAFQEMVKVITQQGKAISEITNAVCDLTTQRSNPGGEKSSKAKFKPKYTRDGQTICLRCEGIGHLARQCTTPRSQENPASAVPESPVQGNGAPPL</sequence>
<evidence type="ECO:0000256" key="1">
    <source>
        <dbReference type="SAM" id="MobiDB-lite"/>
    </source>
</evidence>
<dbReference type="AlphaFoldDB" id="A0A9W7TH77"/>
<feature type="region of interest" description="Disordered" evidence="1">
    <location>
        <begin position="334"/>
        <end position="361"/>
    </location>
</feature>
<keyword evidence="3" id="KW-1185">Reference proteome</keyword>
<accession>A0A9W7TH77</accession>
<protein>
    <submittedName>
        <fullName evidence="2">Rap guanine nucleotide exchange factor 6-like</fullName>
    </submittedName>
</protein>
<proteinExistence type="predicted"/>
<dbReference type="Proteomes" id="UP001059041">
    <property type="component" value="Linkage Group LG18"/>
</dbReference>
<feature type="compositionally biased region" description="Polar residues" evidence="1">
    <location>
        <begin position="334"/>
        <end position="344"/>
    </location>
</feature>
<dbReference type="EMBL" id="JAFHDT010000018">
    <property type="protein sequence ID" value="KAI7796844.1"/>
    <property type="molecule type" value="Genomic_DNA"/>
</dbReference>
<organism evidence="2 3">
    <name type="scientific">Triplophysa rosa</name>
    <name type="common">Cave loach</name>
    <dbReference type="NCBI Taxonomy" id="992332"/>
    <lineage>
        <taxon>Eukaryota</taxon>
        <taxon>Metazoa</taxon>
        <taxon>Chordata</taxon>
        <taxon>Craniata</taxon>
        <taxon>Vertebrata</taxon>
        <taxon>Euteleostomi</taxon>
        <taxon>Actinopterygii</taxon>
        <taxon>Neopterygii</taxon>
        <taxon>Teleostei</taxon>
        <taxon>Ostariophysi</taxon>
        <taxon>Cypriniformes</taxon>
        <taxon>Nemacheilidae</taxon>
        <taxon>Triplophysa</taxon>
    </lineage>
</organism>
<evidence type="ECO:0000313" key="3">
    <source>
        <dbReference type="Proteomes" id="UP001059041"/>
    </source>
</evidence>